<dbReference type="InterPro" id="IPR036909">
    <property type="entry name" value="Cyt_c-like_dom_sf"/>
</dbReference>
<keyword evidence="4" id="KW-0732">Signal</keyword>
<feature type="domain" description="Cytochrome c" evidence="10">
    <location>
        <begin position="209"/>
        <end position="341"/>
    </location>
</feature>
<dbReference type="SUPFAM" id="SSF46626">
    <property type="entry name" value="Cytochrome c"/>
    <property type="match status" value="2"/>
</dbReference>
<keyword evidence="12" id="KW-1185">Reference proteome</keyword>
<evidence type="ECO:0000256" key="2">
    <source>
        <dbReference type="ARBA" id="ARBA00022617"/>
    </source>
</evidence>
<sequence>MARRFIRHFWFASLWGLLLSCSKPGSEPAPVAAFPAVPANFPSMPAFPDNPTTKDGVALGRKLFFDTRLSGNNQISCATCHRPEKAFSDGMVFSNAGITGTPLHRHTPSLMNMAWMNSGLFWDGGSTNLESQAFAPLAAADEMHQNLAELMAELKNVPEYVRLFSEVFPQGISQANVVKALAQFQRSLISAGSRYDKYVRKEAGGVLSAAELRGMEIVRQKCQGCHAGELFTDNGYHNNGLDEHFDAGPLEGLYLGRGRITYLPEDEGKYKTPTLRNLAFTAPYMHDGRFADLRTVLNQYSEGTRSSATLDERLKPAPGISGIPLTAGEKDDILAFLQTLSDSTFINSFN</sequence>
<comment type="subcellular location">
    <subcellularLocation>
        <location evidence="1">Periplasm</location>
    </subcellularLocation>
</comment>
<dbReference type="GO" id="GO:0042597">
    <property type="term" value="C:periplasmic space"/>
    <property type="evidence" value="ECO:0007669"/>
    <property type="project" value="UniProtKB-SubCell"/>
</dbReference>
<dbReference type="PROSITE" id="PS51007">
    <property type="entry name" value="CYTC"/>
    <property type="match status" value="1"/>
</dbReference>
<keyword evidence="6" id="KW-0560">Oxidoreductase</keyword>
<dbReference type="GO" id="GO:0004130">
    <property type="term" value="F:cytochrome-c peroxidase activity"/>
    <property type="evidence" value="ECO:0007669"/>
    <property type="project" value="TreeGrafter"/>
</dbReference>
<dbReference type="InterPro" id="IPR051395">
    <property type="entry name" value="Cytochrome_c_Peroxidase/MauG"/>
</dbReference>
<keyword evidence="2 8" id="KW-0349">Heme</keyword>
<dbReference type="InterPro" id="IPR026259">
    <property type="entry name" value="MauG/Cytc_peroxidase"/>
</dbReference>
<feature type="binding site" description="covalent" evidence="8">
    <location>
        <position position="225"/>
    </location>
    <ligand>
        <name>heme c</name>
        <dbReference type="ChEBI" id="CHEBI:61717"/>
        <label>2</label>
    </ligand>
</feature>
<dbReference type="EMBL" id="BKAU01000007">
    <property type="protein sequence ID" value="GEP98505.1"/>
    <property type="molecule type" value="Genomic_DNA"/>
</dbReference>
<proteinExistence type="predicted"/>
<evidence type="ECO:0000256" key="9">
    <source>
        <dbReference type="PIRSR" id="PIRSR000294-2"/>
    </source>
</evidence>
<dbReference type="GO" id="GO:0020037">
    <property type="term" value="F:heme binding"/>
    <property type="evidence" value="ECO:0007669"/>
    <property type="project" value="InterPro"/>
</dbReference>
<dbReference type="Pfam" id="PF03150">
    <property type="entry name" value="CCP_MauG"/>
    <property type="match status" value="1"/>
</dbReference>
<comment type="cofactor">
    <cofactor evidence="8">
        <name>heme</name>
        <dbReference type="ChEBI" id="CHEBI:30413"/>
    </cofactor>
    <text evidence="8">Binds 2 heme groups.</text>
</comment>
<keyword evidence="7 9" id="KW-0408">Iron</keyword>
<protein>
    <submittedName>
        <fullName evidence="11">Cytochrome-c peroxidase</fullName>
    </submittedName>
</protein>
<gene>
    <name evidence="11" type="ORF">CCY01nite_47650</name>
</gene>
<dbReference type="GO" id="GO:0009055">
    <property type="term" value="F:electron transfer activity"/>
    <property type="evidence" value="ECO:0007669"/>
    <property type="project" value="InterPro"/>
</dbReference>
<dbReference type="PIRSF" id="PIRSF000294">
    <property type="entry name" value="Cytochrome-c_peroxidase"/>
    <property type="match status" value="1"/>
</dbReference>
<feature type="binding site" description="axial binding residue" evidence="9">
    <location>
        <position position="226"/>
    </location>
    <ligand>
        <name>heme c</name>
        <dbReference type="ChEBI" id="CHEBI:61717"/>
        <label>2</label>
    </ligand>
    <ligandPart>
        <name>Fe</name>
        <dbReference type="ChEBI" id="CHEBI:18248"/>
    </ligandPart>
</feature>
<dbReference type="GO" id="GO:0046872">
    <property type="term" value="F:metal ion binding"/>
    <property type="evidence" value="ECO:0007669"/>
    <property type="project" value="UniProtKB-KW"/>
</dbReference>
<feature type="binding site" description="covalent" evidence="8">
    <location>
        <position position="222"/>
    </location>
    <ligand>
        <name>heme c</name>
        <dbReference type="ChEBI" id="CHEBI:61717"/>
        <label>2</label>
    </ligand>
</feature>
<evidence type="ECO:0000256" key="6">
    <source>
        <dbReference type="ARBA" id="ARBA00023002"/>
    </source>
</evidence>
<reference evidence="11 12" key="1">
    <citation type="submission" date="2019-07" db="EMBL/GenBank/DDBJ databases">
        <title>Whole genome shotgun sequence of Chitinophaga cymbidii NBRC 109752.</title>
        <authorList>
            <person name="Hosoyama A."/>
            <person name="Uohara A."/>
            <person name="Ohji S."/>
            <person name="Ichikawa N."/>
        </authorList>
    </citation>
    <scope>NUCLEOTIDE SEQUENCE [LARGE SCALE GENOMIC DNA]</scope>
    <source>
        <strain evidence="11 12">NBRC 109752</strain>
    </source>
</reference>
<evidence type="ECO:0000259" key="10">
    <source>
        <dbReference type="PROSITE" id="PS51007"/>
    </source>
</evidence>
<comment type="PTM">
    <text evidence="8">Binds 2 heme groups per subunit.</text>
</comment>
<feature type="binding site" description="axial binding residue" evidence="9">
    <location>
        <position position="81"/>
    </location>
    <ligand>
        <name>heme c</name>
        <dbReference type="ChEBI" id="CHEBI:61717"/>
        <label>1</label>
    </ligand>
    <ligandPart>
        <name>Fe</name>
        <dbReference type="ChEBI" id="CHEBI:18248"/>
    </ligandPart>
</feature>
<evidence type="ECO:0000313" key="12">
    <source>
        <dbReference type="Proteomes" id="UP000321436"/>
    </source>
</evidence>
<dbReference type="InterPro" id="IPR009056">
    <property type="entry name" value="Cyt_c-like_dom"/>
</dbReference>
<keyword evidence="5" id="KW-0574">Periplasm</keyword>
<dbReference type="InterPro" id="IPR004852">
    <property type="entry name" value="Di-haem_cyt_c_peroxidsae"/>
</dbReference>
<organism evidence="11 12">
    <name type="scientific">Chitinophaga cymbidii</name>
    <dbReference type="NCBI Taxonomy" id="1096750"/>
    <lineage>
        <taxon>Bacteria</taxon>
        <taxon>Pseudomonadati</taxon>
        <taxon>Bacteroidota</taxon>
        <taxon>Chitinophagia</taxon>
        <taxon>Chitinophagales</taxon>
        <taxon>Chitinophagaceae</taxon>
        <taxon>Chitinophaga</taxon>
    </lineage>
</organism>
<keyword evidence="3 9" id="KW-0479">Metal-binding</keyword>
<dbReference type="Gene3D" id="1.10.760.10">
    <property type="entry name" value="Cytochrome c-like domain"/>
    <property type="match status" value="2"/>
</dbReference>
<evidence type="ECO:0000256" key="8">
    <source>
        <dbReference type="PIRSR" id="PIRSR000294-1"/>
    </source>
</evidence>
<dbReference type="RefSeq" id="WP_146867131.1">
    <property type="nucleotide sequence ID" value="NZ_BKAU01000007.1"/>
</dbReference>
<accession>A0A512RS35</accession>
<dbReference type="AlphaFoldDB" id="A0A512RS35"/>
<dbReference type="OrthoDB" id="9805202at2"/>
<comment type="caution">
    <text evidence="11">The sequence shown here is derived from an EMBL/GenBank/DDBJ whole genome shotgun (WGS) entry which is preliminary data.</text>
</comment>
<evidence type="ECO:0000313" key="11">
    <source>
        <dbReference type="EMBL" id="GEP98505.1"/>
    </source>
</evidence>
<feature type="binding site" description="covalent" evidence="8">
    <location>
        <position position="80"/>
    </location>
    <ligand>
        <name>heme c</name>
        <dbReference type="ChEBI" id="CHEBI:61717"/>
        <label>1</label>
    </ligand>
</feature>
<feature type="binding site" description="covalent" evidence="8">
    <location>
        <position position="77"/>
    </location>
    <ligand>
        <name>heme c</name>
        <dbReference type="ChEBI" id="CHEBI:61717"/>
        <label>1</label>
    </ligand>
</feature>
<evidence type="ECO:0000256" key="3">
    <source>
        <dbReference type="ARBA" id="ARBA00022723"/>
    </source>
</evidence>
<dbReference type="PANTHER" id="PTHR30600">
    <property type="entry name" value="CYTOCHROME C PEROXIDASE-RELATED"/>
    <property type="match status" value="1"/>
</dbReference>
<evidence type="ECO:0000256" key="7">
    <source>
        <dbReference type="ARBA" id="ARBA00023004"/>
    </source>
</evidence>
<keyword evidence="11" id="KW-0575">Peroxidase</keyword>
<name>A0A512RS35_9BACT</name>
<evidence type="ECO:0000256" key="1">
    <source>
        <dbReference type="ARBA" id="ARBA00004418"/>
    </source>
</evidence>
<dbReference type="Proteomes" id="UP000321436">
    <property type="component" value="Unassembled WGS sequence"/>
</dbReference>
<dbReference type="PANTHER" id="PTHR30600:SF10">
    <property type="entry name" value="BLL6722 PROTEIN"/>
    <property type="match status" value="1"/>
</dbReference>
<dbReference type="PROSITE" id="PS51257">
    <property type="entry name" value="PROKAR_LIPOPROTEIN"/>
    <property type="match status" value="1"/>
</dbReference>
<evidence type="ECO:0000256" key="4">
    <source>
        <dbReference type="ARBA" id="ARBA00022729"/>
    </source>
</evidence>
<evidence type="ECO:0000256" key="5">
    <source>
        <dbReference type="ARBA" id="ARBA00022764"/>
    </source>
</evidence>